<dbReference type="Proteomes" id="UP001157114">
    <property type="component" value="Unassembled WGS sequence"/>
</dbReference>
<protein>
    <recommendedName>
        <fullName evidence="3">DUF1573 domain-containing protein</fullName>
    </recommendedName>
</protein>
<proteinExistence type="predicted"/>
<organism evidence="1 2">
    <name type="scientific">Paenibacillus glycanilyticus</name>
    <dbReference type="NCBI Taxonomy" id="126569"/>
    <lineage>
        <taxon>Bacteria</taxon>
        <taxon>Bacillati</taxon>
        <taxon>Bacillota</taxon>
        <taxon>Bacilli</taxon>
        <taxon>Bacillales</taxon>
        <taxon>Paenibacillaceae</taxon>
        <taxon>Paenibacillus</taxon>
    </lineage>
</organism>
<sequence>MKLMKEVESMSAPTLEEFQQQVSELLLRHRSLLDVMSKLGQSNASVNRAVTKAVTDCGCIELNARKQEYADELNLESAKSTLQSHLSGHVCESCRDVLKTELGRNLFYMTAMCNLLDIQLDEVVANEYDKCSTLGLFNLT</sequence>
<gene>
    <name evidence="1" type="ORF">MU1_54080</name>
</gene>
<evidence type="ECO:0008006" key="3">
    <source>
        <dbReference type="Google" id="ProtNLM"/>
    </source>
</evidence>
<comment type="caution">
    <text evidence="1">The sequence shown here is derived from an EMBL/GenBank/DDBJ whole genome shotgun (WGS) entry which is preliminary data.</text>
</comment>
<name>A0ABQ6GJD0_9BACL</name>
<evidence type="ECO:0000313" key="1">
    <source>
        <dbReference type="EMBL" id="GLX71059.1"/>
    </source>
</evidence>
<evidence type="ECO:0000313" key="2">
    <source>
        <dbReference type="Proteomes" id="UP001157114"/>
    </source>
</evidence>
<reference evidence="1 2" key="1">
    <citation type="submission" date="2023-03" db="EMBL/GenBank/DDBJ databases">
        <title>Draft genome sequence of the bacteria which degrade cell wall of Tricholomamatutake.</title>
        <authorList>
            <person name="Konishi Y."/>
            <person name="Fukuta Y."/>
            <person name="Shirasaka N."/>
        </authorList>
    </citation>
    <scope>NUCLEOTIDE SEQUENCE [LARGE SCALE GENOMIC DNA]</scope>
    <source>
        <strain evidence="2">mu1</strain>
    </source>
</reference>
<accession>A0ABQ6GJD0</accession>
<dbReference type="EMBL" id="BSSQ01000026">
    <property type="protein sequence ID" value="GLX71059.1"/>
    <property type="molecule type" value="Genomic_DNA"/>
</dbReference>
<keyword evidence="2" id="KW-1185">Reference proteome</keyword>